<dbReference type="Proteomes" id="UP001106592">
    <property type="component" value="Unassembled WGS sequence"/>
</dbReference>
<evidence type="ECO:0000256" key="4">
    <source>
        <dbReference type="ARBA" id="ARBA00022777"/>
    </source>
</evidence>
<dbReference type="SMART" id="SM00065">
    <property type="entry name" value="GAF"/>
    <property type="match status" value="1"/>
</dbReference>
<keyword evidence="8" id="KW-1185">Reference proteome</keyword>
<feature type="domain" description="Histidine kinase" evidence="6">
    <location>
        <begin position="180"/>
        <end position="393"/>
    </location>
</feature>
<dbReference type="PANTHER" id="PTHR43711:SF1">
    <property type="entry name" value="HISTIDINE KINASE 1"/>
    <property type="match status" value="1"/>
</dbReference>
<name>A0A9Q2XMD4_9PSED</name>
<dbReference type="PROSITE" id="PS50109">
    <property type="entry name" value="HIS_KIN"/>
    <property type="match status" value="1"/>
</dbReference>
<dbReference type="InterPro" id="IPR003661">
    <property type="entry name" value="HisK_dim/P_dom"/>
</dbReference>
<dbReference type="CDD" id="cd00082">
    <property type="entry name" value="HisKA"/>
    <property type="match status" value="1"/>
</dbReference>
<evidence type="ECO:0000256" key="1">
    <source>
        <dbReference type="ARBA" id="ARBA00000085"/>
    </source>
</evidence>
<reference evidence="7" key="2">
    <citation type="journal article" date="2023" name="Plant Pathol.">
        <title>Dismantling and reorganizing Pseudomonas marginalis sensu#lato.</title>
        <authorList>
            <person name="Sawada H."/>
            <person name="Fujikawa T."/>
            <person name="Satou M."/>
        </authorList>
    </citation>
    <scope>NUCLEOTIDE SEQUENCE</scope>
    <source>
        <strain evidence="7">MAFF 301350</strain>
    </source>
</reference>
<keyword evidence="3" id="KW-0808">Transferase</keyword>
<dbReference type="GO" id="GO:0000155">
    <property type="term" value="F:phosphorelay sensor kinase activity"/>
    <property type="evidence" value="ECO:0007669"/>
    <property type="project" value="InterPro"/>
</dbReference>
<dbReference type="InterPro" id="IPR003594">
    <property type="entry name" value="HATPase_dom"/>
</dbReference>
<dbReference type="EC" id="2.7.13.3" evidence="2"/>
<dbReference type="InterPro" id="IPR050736">
    <property type="entry name" value="Sensor_HK_Regulatory"/>
</dbReference>
<dbReference type="InterPro" id="IPR005467">
    <property type="entry name" value="His_kinase_dom"/>
</dbReference>
<reference evidence="7" key="1">
    <citation type="journal article" date="2022" name="Int. J. Syst. Evol. Microbiol.">
        <title>Pseudomonas aegrilactucae sp. nov. and Pseudomonas morbosilactucae sp. nov., pathogens causing bacterial rot of lettuce in Japan.</title>
        <authorList>
            <person name="Sawada H."/>
            <person name="Fujikawa T."/>
            <person name="Satou M."/>
        </authorList>
    </citation>
    <scope>NUCLEOTIDE SEQUENCE</scope>
    <source>
        <strain evidence="7">MAFF 301350</strain>
    </source>
</reference>
<dbReference type="CDD" id="cd00075">
    <property type="entry name" value="HATPase"/>
    <property type="match status" value="1"/>
</dbReference>
<evidence type="ECO:0000313" key="7">
    <source>
        <dbReference type="EMBL" id="MBV6289538.1"/>
    </source>
</evidence>
<dbReference type="Pfam" id="PF02518">
    <property type="entry name" value="HATPase_c"/>
    <property type="match status" value="1"/>
</dbReference>
<dbReference type="InterPro" id="IPR003018">
    <property type="entry name" value="GAF"/>
</dbReference>
<dbReference type="Pfam" id="PF01590">
    <property type="entry name" value="GAF"/>
    <property type="match status" value="1"/>
</dbReference>
<evidence type="ECO:0000256" key="5">
    <source>
        <dbReference type="ARBA" id="ARBA00023012"/>
    </source>
</evidence>
<dbReference type="SMART" id="SM00387">
    <property type="entry name" value="HATPase_c"/>
    <property type="match status" value="1"/>
</dbReference>
<evidence type="ECO:0000256" key="2">
    <source>
        <dbReference type="ARBA" id="ARBA00012438"/>
    </source>
</evidence>
<sequence length="411" mass="44603">MSTAITADLATIARINAVPAILQVICETTGMRFAAVARVTDSNWTACAVLDSLGFGLGVGGELDLTTTLCHEIRGTHQTIVIDKASEDHRYCQHHTPRIYKFESYISVPVFRTDGSFFGTICALDPAPANLTGSAIQPMMESFARLLTIQIESEESAQRTEAALHKERANAELREQFIAVLGHDLRNPLFAITAGAELLVKRLQDERSLTIAQHILTSGQRATQLVRDVLDFARGRMGNGIVVTIQPCPDLDAALRHVVAELQRVYPQRDVRLHIDDLQGVHCDRERVTQLLSNLLANALHHGDAQSPVDVSARINGQVFVLGVHNQGPPIAAPVMAQLFQPFSRPLQDTPQSGLGLGLYIANQIALAHGGRMEVVSSLEAGTLFSFRLPLDQALPPAPAPATPSAPTPRR</sequence>
<dbReference type="SMART" id="SM00388">
    <property type="entry name" value="HisKA"/>
    <property type="match status" value="1"/>
</dbReference>
<evidence type="ECO:0000256" key="3">
    <source>
        <dbReference type="ARBA" id="ARBA00022679"/>
    </source>
</evidence>
<protein>
    <recommendedName>
        <fullName evidence="2">histidine kinase</fullName>
        <ecNumber evidence="2">2.7.13.3</ecNumber>
    </recommendedName>
</protein>
<evidence type="ECO:0000313" key="8">
    <source>
        <dbReference type="Proteomes" id="UP001106592"/>
    </source>
</evidence>
<dbReference type="AlphaFoldDB" id="A0A9Q2XMD4"/>
<accession>A0A9Q2XMD4</accession>
<dbReference type="PANTHER" id="PTHR43711">
    <property type="entry name" value="TWO-COMPONENT HISTIDINE KINASE"/>
    <property type="match status" value="1"/>
</dbReference>
<comment type="caution">
    <text evidence="7">The sequence shown here is derived from an EMBL/GenBank/DDBJ whole genome shotgun (WGS) entry which is preliminary data.</text>
</comment>
<dbReference type="Pfam" id="PF00512">
    <property type="entry name" value="HisKA"/>
    <property type="match status" value="1"/>
</dbReference>
<dbReference type="RefSeq" id="WP_217977478.1">
    <property type="nucleotide sequence ID" value="NZ_JAHTBI010000084.1"/>
</dbReference>
<keyword evidence="5" id="KW-0902">Two-component regulatory system</keyword>
<keyword evidence="4 7" id="KW-0418">Kinase</keyword>
<dbReference type="EMBL" id="JAHTBI010000084">
    <property type="protein sequence ID" value="MBV6289538.1"/>
    <property type="molecule type" value="Genomic_DNA"/>
</dbReference>
<comment type="catalytic activity">
    <reaction evidence="1">
        <text>ATP + protein L-histidine = ADP + protein N-phospho-L-histidine.</text>
        <dbReference type="EC" id="2.7.13.3"/>
    </reaction>
</comment>
<organism evidence="7 8">
    <name type="scientific">Pseudomonas aegrilactucae</name>
    <dbReference type="NCBI Taxonomy" id="2854028"/>
    <lineage>
        <taxon>Bacteria</taxon>
        <taxon>Pseudomonadati</taxon>
        <taxon>Pseudomonadota</taxon>
        <taxon>Gammaproteobacteria</taxon>
        <taxon>Pseudomonadales</taxon>
        <taxon>Pseudomonadaceae</taxon>
        <taxon>Pseudomonas</taxon>
    </lineage>
</organism>
<evidence type="ECO:0000259" key="6">
    <source>
        <dbReference type="PROSITE" id="PS50109"/>
    </source>
</evidence>
<gene>
    <name evidence="7" type="ORF">KUO17_21315</name>
</gene>
<proteinExistence type="predicted"/>